<proteinExistence type="predicted"/>
<reference evidence="2" key="1">
    <citation type="journal article" date="2019" name="Int. J. Syst. Evol. Microbiol.">
        <title>The Global Catalogue of Microorganisms (GCM) 10K type strain sequencing project: providing services to taxonomists for standard genome sequencing and annotation.</title>
        <authorList>
            <consortium name="The Broad Institute Genomics Platform"/>
            <consortium name="The Broad Institute Genome Sequencing Center for Infectious Disease"/>
            <person name="Wu L."/>
            <person name="Ma J."/>
        </authorList>
    </citation>
    <scope>NUCLEOTIDE SEQUENCE [LARGE SCALE GENOMIC DNA]</scope>
    <source>
        <strain evidence="2">JCM 17919</strain>
    </source>
</reference>
<dbReference type="Proteomes" id="UP001501725">
    <property type="component" value="Unassembled WGS sequence"/>
</dbReference>
<dbReference type="RefSeq" id="WP_345256414.1">
    <property type="nucleotide sequence ID" value="NZ_BAABGY010000008.1"/>
</dbReference>
<evidence type="ECO:0000313" key="1">
    <source>
        <dbReference type="EMBL" id="GAA4334369.1"/>
    </source>
</evidence>
<protein>
    <submittedName>
        <fullName evidence="1">Uncharacterized protein</fullName>
    </submittedName>
</protein>
<keyword evidence="2" id="KW-1185">Reference proteome</keyword>
<comment type="caution">
    <text evidence="1">The sequence shown here is derived from an EMBL/GenBank/DDBJ whole genome shotgun (WGS) entry which is preliminary data.</text>
</comment>
<evidence type="ECO:0000313" key="2">
    <source>
        <dbReference type="Proteomes" id="UP001501725"/>
    </source>
</evidence>
<name>A0ABP8H5K6_9BACT</name>
<dbReference type="EMBL" id="BAABGY010000008">
    <property type="protein sequence ID" value="GAA4334369.1"/>
    <property type="molecule type" value="Genomic_DNA"/>
</dbReference>
<organism evidence="1 2">
    <name type="scientific">Flaviaesturariibacter amylovorans</name>
    <dbReference type="NCBI Taxonomy" id="1084520"/>
    <lineage>
        <taxon>Bacteria</taxon>
        <taxon>Pseudomonadati</taxon>
        <taxon>Bacteroidota</taxon>
        <taxon>Chitinophagia</taxon>
        <taxon>Chitinophagales</taxon>
        <taxon>Chitinophagaceae</taxon>
        <taxon>Flaviaestuariibacter</taxon>
    </lineage>
</organism>
<sequence length="262" mass="30590">MAAIVALKPELEAIQAYCREKNMHVFNGELLSSDFSYSQWDWETPGEWRQFIDFANAFNVQVLHLSKSIWEFDDEEIDEMAESCEDEDLTLELIEEAKSRHGEPASLEISFILNNVQYVYYLETDWARLLKQPYDEHEDDDEEAASQETQKDDEQEVEEYFTKLISLPEFKGTKTNAERHKLALDLFPNVTQDTRTLAFKIAIKANRYHKKEIQAIEEIEKITELRRMRTENPKLTKVAAEAALGVSKRGFQRLWLMASVPE</sequence>
<accession>A0ABP8H5K6</accession>
<gene>
    <name evidence="1" type="ORF">GCM10023184_28360</name>
</gene>